<gene>
    <name evidence="1" type="ORF">AOB57_013960</name>
    <name evidence="2" type="ORF">GX302_02360</name>
</gene>
<evidence type="ECO:0000313" key="4">
    <source>
        <dbReference type="Proteomes" id="UP000585579"/>
    </source>
</evidence>
<reference evidence="2 4" key="3">
    <citation type="journal article" date="2020" name="Biotechnol. Biofuels">
        <title>New insights from the biogas microbiome by comprehensive genome-resolved metagenomics of nearly 1600 species originating from multiple anaerobic digesters.</title>
        <authorList>
            <person name="Campanaro S."/>
            <person name="Treu L."/>
            <person name="Rodriguez-R L.M."/>
            <person name="Kovalovszki A."/>
            <person name="Ziels R.M."/>
            <person name="Maus I."/>
            <person name="Zhu X."/>
            <person name="Kougias P.G."/>
            <person name="Basile A."/>
            <person name="Luo G."/>
            <person name="Schluter A."/>
            <person name="Konstantinidis K.T."/>
            <person name="Angelidaki I."/>
        </authorList>
    </citation>
    <scope>NUCLEOTIDE SEQUENCE [LARGE SCALE GENOMIC DNA]</scope>
    <source>
        <strain evidence="2">AS22ysBPME_46</strain>
    </source>
</reference>
<dbReference type="KEGG" id="mfz:AOB57_013960"/>
<name>A0A660HVJ1_9EURY</name>
<reference evidence="1" key="2">
    <citation type="submission" date="2018-10" db="EMBL/GenBank/DDBJ databases">
        <authorList>
            <person name="Fischer M.A."/>
            <person name="Kern T."/>
            <person name="Deppenmeier U."/>
            <person name="Schmitz R.A."/>
            <person name="Rother M."/>
        </authorList>
    </citation>
    <scope>NUCLEOTIDE SEQUENCE</scope>
    <source>
        <strain evidence="1">E03.2</strain>
    </source>
</reference>
<protein>
    <recommendedName>
        <fullName evidence="5">Cthe-2314-like HEPN domain-containing protein</fullName>
    </recommendedName>
</protein>
<evidence type="ECO:0000313" key="2">
    <source>
        <dbReference type="EMBL" id="NLK31708.1"/>
    </source>
</evidence>
<dbReference type="AlphaFoldDB" id="A0A660HVJ1"/>
<organism evidence="1 3">
    <name type="scientific">Methanosarcina flavescens</name>
    <dbReference type="NCBI Taxonomy" id="1715806"/>
    <lineage>
        <taxon>Archaea</taxon>
        <taxon>Methanobacteriati</taxon>
        <taxon>Methanobacteriota</taxon>
        <taxon>Stenosarchaea group</taxon>
        <taxon>Methanomicrobia</taxon>
        <taxon>Methanosarcinales</taxon>
        <taxon>Methanosarcinaceae</taxon>
        <taxon>Methanosarcina</taxon>
    </lineage>
</organism>
<accession>A0A660HVJ1</accession>
<keyword evidence="3" id="KW-1185">Reference proteome</keyword>
<dbReference type="Proteomes" id="UP000053087">
    <property type="component" value="Chromosome"/>
</dbReference>
<proteinExistence type="predicted"/>
<evidence type="ECO:0000313" key="3">
    <source>
        <dbReference type="Proteomes" id="UP000053087"/>
    </source>
</evidence>
<dbReference type="EMBL" id="JAAYQL010000014">
    <property type="protein sequence ID" value="NLK31708.1"/>
    <property type="molecule type" value="Genomic_DNA"/>
</dbReference>
<sequence>MDSFWIKIDDHYLNTVSPYMKMKVEKKIQSEPDRTHFVRMCPYCNNFYMLSMITESLITMGVNPKYCGICYESDPFYKIHYSLEKVRILHKLSVTNLSINENTTVEKVQRVLLEQCVVNLATGFEVFFRDIFAIGMNLKFVKNEHSLISKFYKESKNEFLNIGKMDRIFKEELNVDLKSLFNEEIYSELKIIMHKRHAIVHNNGLVDKKFLTQSGIECNLGKMIPISSEEIEKYLATAEAIVKIVKQMFDQLFFPYLKERIDTELYLLVR</sequence>
<dbReference type="Proteomes" id="UP000585579">
    <property type="component" value="Unassembled WGS sequence"/>
</dbReference>
<dbReference type="EMBL" id="CP032683">
    <property type="protein sequence ID" value="AYK16146.1"/>
    <property type="molecule type" value="Genomic_DNA"/>
</dbReference>
<evidence type="ECO:0000313" key="1">
    <source>
        <dbReference type="EMBL" id="AYK16146.1"/>
    </source>
</evidence>
<evidence type="ECO:0008006" key="5">
    <source>
        <dbReference type="Google" id="ProtNLM"/>
    </source>
</evidence>
<reference evidence="1 3" key="1">
    <citation type="journal article" date="2016" name="Int. J. Syst. Evol. Microbiol.">
        <title>Methanosarcina flavescens sp. nov., a methanogenic archaeon isolated from a full-scale anaerobic digester.</title>
        <authorList>
            <person name="Kern T."/>
            <person name="Fischer M.A."/>
            <person name="Deppenmeier U."/>
            <person name="Schmitz R.A."/>
            <person name="Rother M."/>
        </authorList>
    </citation>
    <scope>NUCLEOTIDE SEQUENCE [LARGE SCALE GENOMIC DNA]</scope>
    <source>
        <strain evidence="1 3">E03.2</strain>
    </source>
</reference>